<evidence type="ECO:0000313" key="2">
    <source>
        <dbReference type="EnsemblMetazoa" id="XP_022663147"/>
    </source>
</evidence>
<reference evidence="2" key="1">
    <citation type="submission" date="2021-01" db="UniProtKB">
        <authorList>
            <consortium name="EnsemblMetazoa"/>
        </authorList>
    </citation>
    <scope>IDENTIFICATION</scope>
</reference>
<evidence type="ECO:0000256" key="1">
    <source>
        <dbReference type="SAM" id="MobiDB-lite"/>
    </source>
</evidence>
<dbReference type="InParanoid" id="A0A7M7KB88"/>
<dbReference type="Proteomes" id="UP000594260">
    <property type="component" value="Unplaced"/>
</dbReference>
<proteinExistence type="predicted"/>
<dbReference type="RefSeq" id="XP_022663147.1">
    <property type="nucleotide sequence ID" value="XM_022807412.1"/>
</dbReference>
<dbReference type="KEGG" id="vde:111251107"/>
<feature type="region of interest" description="Disordered" evidence="1">
    <location>
        <begin position="1"/>
        <end position="22"/>
    </location>
</feature>
<keyword evidence="3" id="KW-1185">Reference proteome</keyword>
<accession>A0A7M7KB88</accession>
<dbReference type="AlphaFoldDB" id="A0A7M7KB88"/>
<feature type="region of interest" description="Disordered" evidence="1">
    <location>
        <begin position="114"/>
        <end position="176"/>
    </location>
</feature>
<protein>
    <submittedName>
        <fullName evidence="2">Uncharacterized protein</fullName>
    </submittedName>
</protein>
<evidence type="ECO:0000313" key="3">
    <source>
        <dbReference type="Proteomes" id="UP000594260"/>
    </source>
</evidence>
<sequence length="295" mass="31243">MAYQPSSHFAPASNRRRMGGTGGEWPGKGWGGGVESAIGQQMQAVLGWLAGRPAGQPAARTTNASAAVKKASWRPPAPCHSCSRCAAAAAATAAVLLLDSTLLPRELPPLKLPLRPPLELTPHTRPQHSAPLSPLPASKRTNERRTSDRLSQQLRANPPLLPSPPPPLQQPPPPAVASLAHKQLDFARLADARHTHLPLARVVGAASSPLAPRRTAFSAPLAPPQHISASTTAGARRQPARLPPLMPLLFLSVCLCVSLGRASRHSLVRTRREIFSSALVPYLHPSVPPTPRVLG</sequence>
<organism evidence="2 3">
    <name type="scientific">Varroa destructor</name>
    <name type="common">Honeybee mite</name>
    <dbReference type="NCBI Taxonomy" id="109461"/>
    <lineage>
        <taxon>Eukaryota</taxon>
        <taxon>Metazoa</taxon>
        <taxon>Ecdysozoa</taxon>
        <taxon>Arthropoda</taxon>
        <taxon>Chelicerata</taxon>
        <taxon>Arachnida</taxon>
        <taxon>Acari</taxon>
        <taxon>Parasitiformes</taxon>
        <taxon>Mesostigmata</taxon>
        <taxon>Gamasina</taxon>
        <taxon>Dermanyssoidea</taxon>
        <taxon>Varroidae</taxon>
        <taxon>Varroa</taxon>
    </lineage>
</organism>
<dbReference type="EnsemblMetazoa" id="XM_022807412">
    <property type="protein sequence ID" value="XP_022663147"/>
    <property type="gene ID" value="LOC111251107"/>
</dbReference>
<feature type="compositionally biased region" description="Pro residues" evidence="1">
    <location>
        <begin position="159"/>
        <end position="175"/>
    </location>
</feature>
<dbReference type="GeneID" id="111251107"/>
<name>A0A7M7KB88_VARDE</name>